<reference evidence="6" key="1">
    <citation type="submission" date="2023-03" db="EMBL/GenBank/DDBJ databases">
        <title>Massive genome expansion in bonnet fungi (Mycena s.s.) driven by repeated elements and novel gene families across ecological guilds.</title>
        <authorList>
            <consortium name="Lawrence Berkeley National Laboratory"/>
            <person name="Harder C.B."/>
            <person name="Miyauchi S."/>
            <person name="Viragh M."/>
            <person name="Kuo A."/>
            <person name="Thoen E."/>
            <person name="Andreopoulos B."/>
            <person name="Lu D."/>
            <person name="Skrede I."/>
            <person name="Drula E."/>
            <person name="Henrissat B."/>
            <person name="Morin E."/>
            <person name="Kohler A."/>
            <person name="Barry K."/>
            <person name="LaButti K."/>
            <person name="Morin E."/>
            <person name="Salamov A."/>
            <person name="Lipzen A."/>
            <person name="Mereny Z."/>
            <person name="Hegedus B."/>
            <person name="Baldrian P."/>
            <person name="Stursova M."/>
            <person name="Weitz H."/>
            <person name="Taylor A."/>
            <person name="Grigoriev I.V."/>
            <person name="Nagy L.G."/>
            <person name="Martin F."/>
            <person name="Kauserud H."/>
        </authorList>
    </citation>
    <scope>NUCLEOTIDE SEQUENCE</scope>
    <source>
        <strain evidence="6">CBHHK067</strain>
    </source>
</reference>
<organism evidence="6 7">
    <name type="scientific">Mycena rosella</name>
    <name type="common">Pink bonnet</name>
    <name type="synonym">Agaricus rosellus</name>
    <dbReference type="NCBI Taxonomy" id="1033263"/>
    <lineage>
        <taxon>Eukaryota</taxon>
        <taxon>Fungi</taxon>
        <taxon>Dikarya</taxon>
        <taxon>Basidiomycota</taxon>
        <taxon>Agaricomycotina</taxon>
        <taxon>Agaricomycetes</taxon>
        <taxon>Agaricomycetidae</taxon>
        <taxon>Agaricales</taxon>
        <taxon>Marasmiineae</taxon>
        <taxon>Mycenaceae</taxon>
        <taxon>Mycena</taxon>
    </lineage>
</organism>
<accession>A0AAD7CMI1</accession>
<evidence type="ECO:0000256" key="2">
    <source>
        <dbReference type="ARBA" id="ARBA00022723"/>
    </source>
</evidence>
<dbReference type="GO" id="GO:0003677">
    <property type="term" value="F:DNA binding"/>
    <property type="evidence" value="ECO:0007669"/>
    <property type="project" value="UniProtKB-KW"/>
</dbReference>
<gene>
    <name evidence="6" type="ORF">B0H17DRAFT_957451</name>
</gene>
<dbReference type="GO" id="GO:0005634">
    <property type="term" value="C:nucleus"/>
    <property type="evidence" value="ECO:0007669"/>
    <property type="project" value="UniProtKB-SubCell"/>
</dbReference>
<dbReference type="PANTHER" id="PTHR46910">
    <property type="entry name" value="TRANSCRIPTION FACTOR PDR1"/>
    <property type="match status" value="1"/>
</dbReference>
<dbReference type="AlphaFoldDB" id="A0AAD7CMI1"/>
<feature type="non-terminal residue" evidence="6">
    <location>
        <position position="140"/>
    </location>
</feature>
<dbReference type="InterPro" id="IPR007219">
    <property type="entry name" value="XnlR_reg_dom"/>
</dbReference>
<name>A0AAD7CMI1_MYCRO</name>
<keyword evidence="7" id="KW-1185">Reference proteome</keyword>
<evidence type="ECO:0000256" key="3">
    <source>
        <dbReference type="ARBA" id="ARBA00023125"/>
    </source>
</evidence>
<comment type="caution">
    <text evidence="6">The sequence shown here is derived from an EMBL/GenBank/DDBJ whole genome shotgun (WGS) entry which is preliminary data.</text>
</comment>
<dbReference type="CDD" id="cd12148">
    <property type="entry name" value="fungal_TF_MHR"/>
    <property type="match status" value="1"/>
</dbReference>
<keyword evidence="4" id="KW-0539">Nucleus</keyword>
<dbReference type="PANTHER" id="PTHR46910:SF3">
    <property type="entry name" value="HALOTOLERANCE PROTEIN 9-RELATED"/>
    <property type="match status" value="1"/>
</dbReference>
<proteinExistence type="predicted"/>
<protein>
    <recommendedName>
        <fullName evidence="5">Xylanolytic transcriptional activator regulatory domain-containing protein</fullName>
    </recommendedName>
</protein>
<evidence type="ECO:0000313" key="7">
    <source>
        <dbReference type="Proteomes" id="UP001221757"/>
    </source>
</evidence>
<evidence type="ECO:0000259" key="5">
    <source>
        <dbReference type="Pfam" id="PF04082"/>
    </source>
</evidence>
<dbReference type="Pfam" id="PF04082">
    <property type="entry name" value="Fungal_trans"/>
    <property type="match status" value="1"/>
</dbReference>
<keyword evidence="2" id="KW-0479">Metal-binding</keyword>
<dbReference type="GO" id="GO:0006351">
    <property type="term" value="P:DNA-templated transcription"/>
    <property type="evidence" value="ECO:0007669"/>
    <property type="project" value="InterPro"/>
</dbReference>
<evidence type="ECO:0000256" key="4">
    <source>
        <dbReference type="ARBA" id="ARBA00023242"/>
    </source>
</evidence>
<sequence length="140" mass="15635">FPEPELLKTLFDIFFDQINSLVYVVHIPTLRSTVAAGLHLRDQKCGTVVLTACALGTKFSEDPRVFLEGTNSEHCAGWRWCQQVRPVPTSFLVAPSLYDLQLICVSGSSSEECWTLVGLGVRMAYDVGAHRRIRSHRGEI</sequence>
<dbReference type="InterPro" id="IPR050987">
    <property type="entry name" value="AtrR-like"/>
</dbReference>
<dbReference type="GO" id="GO:0008270">
    <property type="term" value="F:zinc ion binding"/>
    <property type="evidence" value="ECO:0007669"/>
    <property type="project" value="InterPro"/>
</dbReference>
<feature type="domain" description="Xylanolytic transcriptional activator regulatory" evidence="5">
    <location>
        <begin position="12"/>
        <end position="135"/>
    </location>
</feature>
<dbReference type="GO" id="GO:0003700">
    <property type="term" value="F:DNA-binding transcription factor activity"/>
    <property type="evidence" value="ECO:0007669"/>
    <property type="project" value="InterPro"/>
</dbReference>
<evidence type="ECO:0000256" key="1">
    <source>
        <dbReference type="ARBA" id="ARBA00004123"/>
    </source>
</evidence>
<dbReference type="Proteomes" id="UP001221757">
    <property type="component" value="Unassembled WGS sequence"/>
</dbReference>
<keyword evidence="3" id="KW-0238">DNA-binding</keyword>
<dbReference type="EMBL" id="JARKIE010000335">
    <property type="protein sequence ID" value="KAJ7653435.1"/>
    <property type="molecule type" value="Genomic_DNA"/>
</dbReference>
<evidence type="ECO:0000313" key="6">
    <source>
        <dbReference type="EMBL" id="KAJ7653435.1"/>
    </source>
</evidence>
<comment type="subcellular location">
    <subcellularLocation>
        <location evidence="1">Nucleus</location>
    </subcellularLocation>
</comment>